<dbReference type="PANTHER" id="PTHR47921:SF1">
    <property type="entry name" value="C6 DOMAIN-CONTAINING PROTEIN-RELATED"/>
    <property type="match status" value="1"/>
</dbReference>
<name>G0MSW8_CAEBE</name>
<dbReference type="PANTHER" id="PTHR47921">
    <property type="entry name" value="PROTEIN CBG14847-RELATED"/>
    <property type="match status" value="1"/>
</dbReference>
<gene>
    <name evidence="2" type="ORF">CAEBREN_30020</name>
</gene>
<evidence type="ECO:0000313" key="2">
    <source>
        <dbReference type="EMBL" id="EGT43096.1"/>
    </source>
</evidence>
<dbReference type="Pfam" id="PF03380">
    <property type="entry name" value="DUF282"/>
    <property type="match status" value="1"/>
</dbReference>
<proteinExistence type="predicted"/>
<sequence>MTFWFLLVVLLFCPFAYAWIEEVDGCKVCRPIYNSTCRGVGVPSLKTSCATAEETGVEYTVGLLHQIVSHVPVNSCGTVITCPLATTQKIKKGIEEIPFTAFYYWCEETGKNAGKWYTPGNRYEPGNMEITSVACRPIS</sequence>
<dbReference type="Proteomes" id="UP000008068">
    <property type="component" value="Unassembled WGS sequence"/>
</dbReference>
<feature type="chain" id="PRO_5003403551" evidence="1">
    <location>
        <begin position="19"/>
        <end position="139"/>
    </location>
</feature>
<dbReference type="AlphaFoldDB" id="G0MSW8"/>
<dbReference type="OrthoDB" id="160294at2759"/>
<dbReference type="eggNOG" id="ENOG502TIAS">
    <property type="taxonomic scope" value="Eukaryota"/>
</dbReference>
<keyword evidence="1" id="KW-0732">Signal</keyword>
<reference evidence="3" key="1">
    <citation type="submission" date="2011-07" db="EMBL/GenBank/DDBJ databases">
        <authorList>
            <consortium name="Caenorhabditis brenneri Sequencing and Analysis Consortium"/>
            <person name="Wilson R.K."/>
        </authorList>
    </citation>
    <scope>NUCLEOTIDE SEQUENCE [LARGE SCALE GENOMIC DNA]</scope>
    <source>
        <strain evidence="3">PB2801</strain>
    </source>
</reference>
<evidence type="ECO:0000313" key="3">
    <source>
        <dbReference type="Proteomes" id="UP000008068"/>
    </source>
</evidence>
<dbReference type="EMBL" id="GL379810">
    <property type="protein sequence ID" value="EGT43096.1"/>
    <property type="molecule type" value="Genomic_DNA"/>
</dbReference>
<keyword evidence="3" id="KW-1185">Reference proteome</keyword>
<feature type="signal peptide" evidence="1">
    <location>
        <begin position="1"/>
        <end position="18"/>
    </location>
</feature>
<dbReference type="InParanoid" id="G0MSW8"/>
<dbReference type="HOGENOM" id="CLU_077488_1_0_1"/>
<dbReference type="InterPro" id="IPR005044">
    <property type="entry name" value="DUF282_CAE_spp"/>
</dbReference>
<protein>
    <submittedName>
        <fullName evidence="2">Uncharacterized protein</fullName>
    </submittedName>
</protein>
<evidence type="ECO:0000256" key="1">
    <source>
        <dbReference type="SAM" id="SignalP"/>
    </source>
</evidence>
<accession>G0MSW8</accession>
<organism evidence="3">
    <name type="scientific">Caenorhabditis brenneri</name>
    <name type="common">Nematode worm</name>
    <dbReference type="NCBI Taxonomy" id="135651"/>
    <lineage>
        <taxon>Eukaryota</taxon>
        <taxon>Metazoa</taxon>
        <taxon>Ecdysozoa</taxon>
        <taxon>Nematoda</taxon>
        <taxon>Chromadorea</taxon>
        <taxon>Rhabditida</taxon>
        <taxon>Rhabditina</taxon>
        <taxon>Rhabditomorpha</taxon>
        <taxon>Rhabditoidea</taxon>
        <taxon>Rhabditidae</taxon>
        <taxon>Peloderinae</taxon>
        <taxon>Caenorhabditis</taxon>
    </lineage>
</organism>